<dbReference type="InterPro" id="IPR040843">
    <property type="entry name" value="RAMA"/>
</dbReference>
<sequence length="165" mass="17898">MARFDMSAIELRQQLYERLCEIVWDPKRLGFNLPPTVARHVVEQSDVSVAVPAQRVSAAVARRTRAYFGGVTVARLVTVGALSVGEELVLTYKRDRYLAHVNEAGQIELESGEAFDSPSPAGSTAAGKPTINGWSAWKVRRGGGLTPLHDVRADALSRGLLEVAT</sequence>
<dbReference type="Proteomes" id="UP000282312">
    <property type="component" value="Unassembled WGS sequence"/>
</dbReference>
<dbReference type="EMBL" id="QGSZ01000068">
    <property type="protein sequence ID" value="RQX09361.1"/>
    <property type="molecule type" value="Genomic_DNA"/>
</dbReference>
<evidence type="ECO:0000313" key="3">
    <source>
        <dbReference type="Proteomes" id="UP000282312"/>
    </source>
</evidence>
<evidence type="ECO:0000313" key="2">
    <source>
        <dbReference type="EMBL" id="RQX09361.1"/>
    </source>
</evidence>
<evidence type="ECO:0000259" key="1">
    <source>
        <dbReference type="Pfam" id="PF18755"/>
    </source>
</evidence>
<accession>A0A3N9X8I6</accession>
<name>A0A3N9X8I6_9ACTN</name>
<reference evidence="2 3" key="1">
    <citation type="submission" date="2018-05" db="EMBL/GenBank/DDBJ databases">
        <title>Micromonospora from Atacama Desert.</title>
        <authorList>
            <person name="Carro L."/>
            <person name="Goodfellow M."/>
            <person name="Klenk H.-P."/>
        </authorList>
    </citation>
    <scope>NUCLEOTIDE SEQUENCE [LARGE SCALE GENOMIC DNA]</scope>
    <source>
        <strain evidence="2 3">LB39</strain>
    </source>
</reference>
<protein>
    <recommendedName>
        <fullName evidence="1">RAMA domain-containing protein</fullName>
    </recommendedName>
</protein>
<dbReference type="AlphaFoldDB" id="A0A3N9X8I6"/>
<comment type="caution">
    <text evidence="2">The sequence shown here is derived from an EMBL/GenBank/DDBJ whole genome shotgun (WGS) entry which is preliminary data.</text>
</comment>
<proteinExistence type="predicted"/>
<organism evidence="2 3">
    <name type="scientific">Micromonospora inaquosa</name>
    <dbReference type="NCBI Taxonomy" id="2203716"/>
    <lineage>
        <taxon>Bacteria</taxon>
        <taxon>Bacillati</taxon>
        <taxon>Actinomycetota</taxon>
        <taxon>Actinomycetes</taxon>
        <taxon>Micromonosporales</taxon>
        <taxon>Micromonosporaceae</taxon>
        <taxon>Micromonospora</taxon>
    </lineage>
</organism>
<keyword evidence="3" id="KW-1185">Reference proteome</keyword>
<feature type="domain" description="RAMA" evidence="1">
    <location>
        <begin position="61"/>
        <end position="157"/>
    </location>
</feature>
<dbReference type="Pfam" id="PF18755">
    <property type="entry name" value="RAMA"/>
    <property type="match status" value="1"/>
</dbReference>
<gene>
    <name evidence="2" type="ORF">DLJ59_01050</name>
</gene>